<accession>A0A2X3KW61</accession>
<keyword evidence="2" id="KW-1185">Reference proteome</keyword>
<evidence type="ECO:0000313" key="2">
    <source>
        <dbReference type="Proteomes" id="UP000249818"/>
    </source>
</evidence>
<sequence length="57" mass="6509">MLEKATGVRAWAPEGMASHLRQRARGAGFTSWTSPATLEERSCRWGRWAVRYGNTNW</sequence>
<gene>
    <name evidence="1" type="ORF">BARAN1_0804</name>
</gene>
<evidence type="ECO:0000313" key="1">
    <source>
        <dbReference type="EMBL" id="SQD92828.1"/>
    </source>
</evidence>
<protein>
    <submittedName>
        <fullName evidence="1">Uncharacterized protein</fullName>
    </submittedName>
</protein>
<organism evidence="1 2">
    <name type="scientific">Candidatus Bipolaricaulis anaerobius</name>
    <dbReference type="NCBI Taxonomy" id="2026885"/>
    <lineage>
        <taxon>Bacteria</taxon>
        <taxon>Candidatus Bipolaricaulota</taxon>
        <taxon>Candidatus Bipolaricaulia</taxon>
        <taxon>Candidatus Bipolaricaulales</taxon>
        <taxon>Candidatus Bipolaricaulaceae</taxon>
        <taxon>Candidatus Bipolaricaulis</taxon>
    </lineage>
</organism>
<dbReference type="AlphaFoldDB" id="A0A2X3KW61"/>
<reference evidence="2" key="1">
    <citation type="submission" date="2018-05" db="EMBL/GenBank/DDBJ databases">
        <authorList>
            <person name="Hao L."/>
        </authorList>
    </citation>
    <scope>NUCLEOTIDE SEQUENCE [LARGE SCALE GENOMIC DNA]</scope>
</reference>
<name>A0A2X3KW61_9BACT</name>
<dbReference type="EMBL" id="LS483254">
    <property type="protein sequence ID" value="SQD92828.1"/>
    <property type="molecule type" value="Genomic_DNA"/>
</dbReference>
<dbReference type="Proteomes" id="UP000249818">
    <property type="component" value="Chromosome BARAN1"/>
</dbReference>
<proteinExistence type="predicted"/>
<dbReference type="KEGG" id="bana:BARAN1_0804"/>